<evidence type="ECO:0000256" key="2">
    <source>
        <dbReference type="ARBA" id="ARBA00008974"/>
    </source>
</evidence>
<feature type="transmembrane region" description="Helical" evidence="9">
    <location>
        <begin position="275"/>
        <end position="297"/>
    </location>
</feature>
<dbReference type="PIRSF" id="PIRSF002744">
    <property type="entry name" value="Pur-cyt_permease"/>
    <property type="match status" value="1"/>
</dbReference>
<feature type="transmembrane region" description="Helical" evidence="9">
    <location>
        <begin position="159"/>
        <end position="179"/>
    </location>
</feature>
<evidence type="ECO:0000256" key="7">
    <source>
        <dbReference type="PIRNR" id="PIRNR002744"/>
    </source>
</evidence>
<dbReference type="Proteomes" id="UP000518188">
    <property type="component" value="Unassembled WGS sequence"/>
</dbReference>
<dbReference type="EMBL" id="JAAXPJ010000002">
    <property type="protein sequence ID" value="NKZ10817.1"/>
    <property type="molecule type" value="Genomic_DNA"/>
</dbReference>
<comment type="similarity">
    <text evidence="2 7">Belongs to the purine-cytosine permease (2.A.39) family.</text>
</comment>
<feature type="transmembrane region" description="Helical" evidence="9">
    <location>
        <begin position="91"/>
        <end position="112"/>
    </location>
</feature>
<dbReference type="AlphaFoldDB" id="A0A7X6ML85"/>
<feature type="transmembrane region" description="Helical" evidence="9">
    <location>
        <begin position="132"/>
        <end position="152"/>
    </location>
</feature>
<accession>A0A7X6ML85</accession>
<feature type="region of interest" description="Disordered" evidence="8">
    <location>
        <begin position="492"/>
        <end position="515"/>
    </location>
</feature>
<evidence type="ECO:0000256" key="4">
    <source>
        <dbReference type="ARBA" id="ARBA00022692"/>
    </source>
</evidence>
<evidence type="ECO:0000313" key="11">
    <source>
        <dbReference type="Proteomes" id="UP000518188"/>
    </source>
</evidence>
<dbReference type="GO" id="GO:0005886">
    <property type="term" value="C:plasma membrane"/>
    <property type="evidence" value="ECO:0007669"/>
    <property type="project" value="TreeGrafter"/>
</dbReference>
<evidence type="ECO:0000256" key="3">
    <source>
        <dbReference type="ARBA" id="ARBA00022448"/>
    </source>
</evidence>
<evidence type="ECO:0000256" key="6">
    <source>
        <dbReference type="ARBA" id="ARBA00023136"/>
    </source>
</evidence>
<evidence type="ECO:0000256" key="5">
    <source>
        <dbReference type="ARBA" id="ARBA00022989"/>
    </source>
</evidence>
<feature type="transmembrane region" description="Helical" evidence="9">
    <location>
        <begin position="234"/>
        <end position="255"/>
    </location>
</feature>
<dbReference type="InterPro" id="IPR026030">
    <property type="entry name" value="Pur-cyt_permease_Fcy2/21/22"/>
</dbReference>
<feature type="transmembrane region" description="Helical" evidence="9">
    <location>
        <begin position="389"/>
        <end position="413"/>
    </location>
</feature>
<gene>
    <name evidence="10" type="ORF">HGA11_07480</name>
</gene>
<feature type="transmembrane region" description="Helical" evidence="9">
    <location>
        <begin position="425"/>
        <end position="441"/>
    </location>
</feature>
<dbReference type="PANTHER" id="PTHR31806:SF1">
    <property type="entry name" value="PURINE-CYTOSINE PERMEASE FCY2-RELATED"/>
    <property type="match status" value="1"/>
</dbReference>
<feature type="transmembrane region" description="Helical" evidence="9">
    <location>
        <begin position="317"/>
        <end position="335"/>
    </location>
</feature>
<comment type="subcellular location">
    <subcellularLocation>
        <location evidence="1">Membrane</location>
        <topology evidence="1">Multi-pass membrane protein</topology>
    </subcellularLocation>
</comment>
<protein>
    <submittedName>
        <fullName evidence="10">Cytosine permease</fullName>
    </submittedName>
</protein>
<feature type="transmembrane region" description="Helical" evidence="9">
    <location>
        <begin position="24"/>
        <end position="45"/>
    </location>
</feature>
<dbReference type="InterPro" id="IPR001248">
    <property type="entry name" value="Pur-cyt_permease"/>
</dbReference>
<evidence type="ECO:0000256" key="9">
    <source>
        <dbReference type="SAM" id="Phobius"/>
    </source>
</evidence>
<dbReference type="GO" id="GO:0022857">
    <property type="term" value="F:transmembrane transporter activity"/>
    <property type="evidence" value="ECO:0007669"/>
    <property type="project" value="InterPro"/>
</dbReference>
<organism evidence="10 11">
    <name type="scientific">Mycolicibacterium septicum DSM 44393</name>
    <dbReference type="NCBI Taxonomy" id="1341646"/>
    <lineage>
        <taxon>Bacteria</taxon>
        <taxon>Bacillati</taxon>
        <taxon>Actinomycetota</taxon>
        <taxon>Actinomycetes</taxon>
        <taxon>Mycobacteriales</taxon>
        <taxon>Mycobacteriaceae</taxon>
        <taxon>Mycolicibacterium</taxon>
    </lineage>
</organism>
<proteinExistence type="inferred from homology"/>
<feature type="transmembrane region" description="Helical" evidence="9">
    <location>
        <begin position="191"/>
        <end position="213"/>
    </location>
</feature>
<dbReference type="PANTHER" id="PTHR31806">
    <property type="entry name" value="PURINE-CYTOSINE PERMEASE FCY2-RELATED"/>
    <property type="match status" value="1"/>
</dbReference>
<dbReference type="Pfam" id="PF02133">
    <property type="entry name" value="Transp_cyt_pur"/>
    <property type="match status" value="1"/>
</dbReference>
<evidence type="ECO:0000256" key="8">
    <source>
        <dbReference type="SAM" id="MobiDB-lite"/>
    </source>
</evidence>
<evidence type="ECO:0000313" key="10">
    <source>
        <dbReference type="EMBL" id="NKZ10817.1"/>
    </source>
</evidence>
<reference evidence="10 11" key="1">
    <citation type="submission" date="2020-04" db="EMBL/GenBank/DDBJ databases">
        <title>MicrobeNet Type strains.</title>
        <authorList>
            <person name="Nicholson A.C."/>
        </authorList>
    </citation>
    <scope>NUCLEOTIDE SEQUENCE [LARGE SCALE GENOMIC DNA]</scope>
    <source>
        <strain evidence="10 11">ATCC 700731</strain>
    </source>
</reference>
<dbReference type="Gene3D" id="1.10.4160.10">
    <property type="entry name" value="Hydantoin permease"/>
    <property type="match status" value="1"/>
</dbReference>
<feature type="transmembrane region" description="Helical" evidence="9">
    <location>
        <begin position="347"/>
        <end position="368"/>
    </location>
</feature>
<keyword evidence="3 7" id="KW-0813">Transport</keyword>
<dbReference type="CDD" id="cd11484">
    <property type="entry name" value="SLC-NCS1sbd_CobB-like"/>
    <property type="match status" value="1"/>
</dbReference>
<evidence type="ECO:0000256" key="1">
    <source>
        <dbReference type="ARBA" id="ARBA00004141"/>
    </source>
</evidence>
<keyword evidence="5 9" id="KW-1133">Transmembrane helix</keyword>
<keyword evidence="4 9" id="KW-0812">Transmembrane</keyword>
<comment type="caution">
    <text evidence="10">The sequence shown here is derived from an EMBL/GenBank/DDBJ whole genome shotgun (WGS) entry which is preliminary data.</text>
</comment>
<dbReference type="RefSeq" id="WP_084621799.1">
    <property type="nucleotide sequence ID" value="NZ_HG322951.1"/>
</dbReference>
<name>A0A7X6ML85_9MYCO</name>
<keyword evidence="6 7" id="KW-0472">Membrane</keyword>
<feature type="transmembrane region" description="Helical" evidence="9">
    <location>
        <begin position="51"/>
        <end position="71"/>
    </location>
</feature>
<sequence>MAAIEQRSIDYIPESERHGTPRQLFTMWFSSNLQVTTLVVGTLGVAGGLNLFWSTVAILIGVGVGTVFMAAHSAQGPHLGIPQMIQSRAQFGIYGAGLPLLLVIVGYTLFTAANGVVMRDSVKAVTHLGDNASIILFSLITLVVAFVGYDLIHRIAAGMTVLSGVIFLIALVLVFIHGFPDSAWVPSEGFVGTGFLLAITGSASWAIGFGPYVADYSRYMPANTKTSSAFYWTYSGNMLGEVMVMFLGACLAVAFTDSTTNPGAAVAGLFGNWALAAYLIVILGVVLINVLNVYSAYMSTVTTFSGFGGQKVVSPGVKLILMSLVTILATGIAIATQDNFNTYFSDILIGQVYFLVPWSAINLCDFYLVRRGRYSVDEMFNPDGIYGRWGAGTLAIYALSFLAQIPFMSLSFYQGFIATQIGVDLAWIPGLIVPALLYYLYGNRYLVTDELILQNAHGLVPATDAHSVPVAHTHAMCEPGTLRREPGNLTEVDEDHTANPNALIAPSASDGVRES</sequence>